<dbReference type="KEGG" id="pcz:PCL1606_59700"/>
<dbReference type="GO" id="GO:0008237">
    <property type="term" value="F:metallopeptidase activity"/>
    <property type="evidence" value="ECO:0007669"/>
    <property type="project" value="InterPro"/>
</dbReference>
<name>A0A0D5Y7W3_9PSED</name>
<reference evidence="4 5" key="1">
    <citation type="journal article" date="2015" name="Mol. Plant Microbe Interact.">
        <title>Comparative Genomic Analysis of Pseudomonas chlororaphis PCL1606 Reveals New Insight into Antifungal Compounds Involved in Biocontrol.</title>
        <authorList>
            <person name="Calderon C.E."/>
            <person name="Ramos C."/>
            <person name="de Vicente A."/>
            <person name="Cazorla F.M."/>
        </authorList>
    </citation>
    <scope>NUCLEOTIDE SEQUENCE [LARGE SCALE GENOMIC DNA]</scope>
    <source>
        <strain evidence="4 5">PCL1606</strain>
    </source>
</reference>
<evidence type="ECO:0000313" key="4">
    <source>
        <dbReference type="EMBL" id="AKA27413.1"/>
    </source>
</evidence>
<dbReference type="Gene3D" id="3.40.390.10">
    <property type="entry name" value="Collagenase (Catalytic Domain)"/>
    <property type="match status" value="1"/>
</dbReference>
<protein>
    <submittedName>
        <fullName evidence="4">Uncharacterized protein</fullName>
    </submittedName>
</protein>
<feature type="domain" description="DUF7844" evidence="3">
    <location>
        <begin position="25"/>
        <end position="253"/>
    </location>
</feature>
<evidence type="ECO:0000259" key="2">
    <source>
        <dbReference type="Pfam" id="PF13387"/>
    </source>
</evidence>
<evidence type="ECO:0000313" key="5">
    <source>
        <dbReference type="Proteomes" id="UP000032748"/>
    </source>
</evidence>
<dbReference type="Proteomes" id="UP000032748">
    <property type="component" value="Chromosome"/>
</dbReference>
<evidence type="ECO:0000259" key="3">
    <source>
        <dbReference type="Pfam" id="PF25226"/>
    </source>
</evidence>
<dbReference type="Pfam" id="PF13387">
    <property type="entry name" value="Lnb_N"/>
    <property type="match status" value="1"/>
</dbReference>
<sequence>MRSLAAWLLSAALLLVGNSAQADLQLRLKTDGLTPDQQRASQALLDEAMQALPPRFIQQLDRRIDVGWTDDMPHNAYGQAALVDELDLNRNLLAGLTDGSAATQKTNRPHGTVRREMLATVLHELTHIYDRSRLWSSAERTLIQRCSRQYSSSGLIGLPDQCRGQTERRFTLSDDPRLLDLAGWPQYVGRRGEREQYNRQIARSPDLYETTNPKEFVAVNMEYFLLDPSYACRRPALYRYYQEHFGWAPKAKDSCARSFAFLNAGNDFAKQPLGQVDPERVYAVDYLLAEANQNWVSRWGHSMLRLVICAPGRPRGPDCRLDLDQHLVLSYRAFVGDVQLSSWDGLVGKYPSRLFILPLAQVIDEYTKTELRSLASVPLNLSRSEIEEVVEHAAEMHWSYDGNYYFLSNNCAVESLKLLRSGSNNAQLTGLDSIMPNGLLEVLKARGLADTSVLDDPREALRLGYRFDSFRDRYQAMFEVLKKHLPIKQNSVEDWLSLSAEERRQWFDQADLRTSAALLLLEQASFRRQLLLAQDEVKQRYLGARELQNGGMDKANQTLREILANSGFLSRPAELLGSSGYGLPQPSEWQRLEAESSLRQKQLQALTGDLDKEARALLEPQRAAEIAANEANLKQVGEHLRALHKAAGGLELP</sequence>
<dbReference type="InterPro" id="IPR057166">
    <property type="entry name" value="DUF7844"/>
</dbReference>
<dbReference type="Pfam" id="PF25226">
    <property type="entry name" value="DUF7844"/>
    <property type="match status" value="1"/>
</dbReference>
<dbReference type="AlphaFoldDB" id="A0A0D5Y7W3"/>
<feature type="domain" description="Lnb N-terminal periplasmic" evidence="2">
    <location>
        <begin position="270"/>
        <end position="436"/>
    </location>
</feature>
<organism evidence="4 5">
    <name type="scientific">Pseudomonas chlororaphis</name>
    <dbReference type="NCBI Taxonomy" id="587753"/>
    <lineage>
        <taxon>Bacteria</taxon>
        <taxon>Pseudomonadati</taxon>
        <taxon>Pseudomonadota</taxon>
        <taxon>Gammaproteobacteria</taxon>
        <taxon>Pseudomonadales</taxon>
        <taxon>Pseudomonadaceae</taxon>
        <taxon>Pseudomonas</taxon>
    </lineage>
</organism>
<feature type="chain" id="PRO_5002299960" evidence="1">
    <location>
        <begin position="23"/>
        <end position="653"/>
    </location>
</feature>
<dbReference type="EMBL" id="CP011110">
    <property type="protein sequence ID" value="AKA27413.1"/>
    <property type="molecule type" value="Genomic_DNA"/>
</dbReference>
<accession>A0A0D5Y7W3</accession>
<dbReference type="PATRIC" id="fig|587753.10.peg.5952"/>
<dbReference type="RefSeq" id="WP_044460479.1">
    <property type="nucleotide sequence ID" value="NZ_CP011110.1"/>
</dbReference>
<dbReference type="OrthoDB" id="5978971at2"/>
<evidence type="ECO:0000256" key="1">
    <source>
        <dbReference type="SAM" id="SignalP"/>
    </source>
</evidence>
<keyword evidence="1" id="KW-0732">Signal</keyword>
<proteinExistence type="predicted"/>
<feature type="signal peptide" evidence="1">
    <location>
        <begin position="1"/>
        <end position="22"/>
    </location>
</feature>
<dbReference type="InterPro" id="IPR024079">
    <property type="entry name" value="MetalloPept_cat_dom_sf"/>
</dbReference>
<dbReference type="InterPro" id="IPR025178">
    <property type="entry name" value="Lnb_N"/>
</dbReference>
<gene>
    <name evidence="4" type="ORF">PCL1606_59700</name>
</gene>